<accession>A0A1H0GCL7</accession>
<feature type="domain" description="NmrA-like" evidence="1">
    <location>
        <begin position="22"/>
        <end position="275"/>
    </location>
</feature>
<evidence type="ECO:0000259" key="1">
    <source>
        <dbReference type="Pfam" id="PF05368"/>
    </source>
</evidence>
<dbReference type="Pfam" id="PF05368">
    <property type="entry name" value="NmrA"/>
    <property type="match status" value="1"/>
</dbReference>
<dbReference type="InterPro" id="IPR051604">
    <property type="entry name" value="Ergot_Alk_Oxidoreductase"/>
</dbReference>
<dbReference type="InterPro" id="IPR008030">
    <property type="entry name" value="NmrA-like"/>
</dbReference>
<proteinExistence type="predicted"/>
<dbReference type="InterPro" id="IPR036291">
    <property type="entry name" value="NAD(P)-bd_dom_sf"/>
</dbReference>
<dbReference type="OrthoDB" id="6434603at2"/>
<reference evidence="3" key="1">
    <citation type="submission" date="2016-10" db="EMBL/GenBank/DDBJ databases">
        <authorList>
            <person name="Varghese N."/>
            <person name="Submissions S."/>
        </authorList>
    </citation>
    <scope>NUCLEOTIDE SEQUENCE [LARGE SCALE GENOMIC DNA]</scope>
    <source>
        <strain evidence="3">BL47</strain>
    </source>
</reference>
<dbReference type="AlphaFoldDB" id="A0A1H0GCL7"/>
<sequence length="319" mass="33339">MPLRLTLFARSSPVSILDPSRPILVYLANGVQGRAVVRAALRRNLRVRALVRDPARAAALAGSGVELVQGDLHDAASLRRVSAGLAHAVLQIPTGPAQVMGSAAANALAAASACGFESLILKLASASRPSPCPEPSFVASYAVEDLVRRSGLPFAIVRPTLYLDNLLKPSARKDIAEAGLFAPPIPAAQRIAWTSADDCAEAALTLLERGAYGGDHRLAGPESVTGDTFAARVAAGLGRPLVYRAQSLEAFEREIDAAMGAGSGSVVASKFRYFAGHPEEAQSILADPFAPRPGLEGFRPTGITEWVRAHRQALLGTAG</sequence>
<dbReference type="Proteomes" id="UP000198704">
    <property type="component" value="Unassembled WGS sequence"/>
</dbReference>
<organism evidence="2 3">
    <name type="scientific">Methylobacterium phyllostachyos</name>
    <dbReference type="NCBI Taxonomy" id="582672"/>
    <lineage>
        <taxon>Bacteria</taxon>
        <taxon>Pseudomonadati</taxon>
        <taxon>Pseudomonadota</taxon>
        <taxon>Alphaproteobacteria</taxon>
        <taxon>Hyphomicrobiales</taxon>
        <taxon>Methylobacteriaceae</taxon>
        <taxon>Methylobacterium</taxon>
    </lineage>
</organism>
<dbReference type="Gene3D" id="3.40.50.720">
    <property type="entry name" value="NAD(P)-binding Rossmann-like Domain"/>
    <property type="match status" value="1"/>
</dbReference>
<dbReference type="EMBL" id="FNHS01000014">
    <property type="protein sequence ID" value="SDO04647.1"/>
    <property type="molecule type" value="Genomic_DNA"/>
</dbReference>
<keyword evidence="3" id="KW-1185">Reference proteome</keyword>
<dbReference type="PANTHER" id="PTHR43162:SF1">
    <property type="entry name" value="PRESTALK A DIFFERENTIATION PROTEIN A"/>
    <property type="match status" value="1"/>
</dbReference>
<dbReference type="SUPFAM" id="SSF51735">
    <property type="entry name" value="NAD(P)-binding Rossmann-fold domains"/>
    <property type="match status" value="1"/>
</dbReference>
<evidence type="ECO:0000313" key="2">
    <source>
        <dbReference type="EMBL" id="SDO04647.1"/>
    </source>
</evidence>
<protein>
    <submittedName>
        <fullName evidence="2">Uncharacterized conserved protein YbjT, contains NAD(P)-binding and DUF2867 domains</fullName>
    </submittedName>
</protein>
<dbReference type="STRING" id="582672.SAMN05216360_11436"/>
<gene>
    <name evidence="2" type="ORF">SAMN05216360_11436</name>
</gene>
<dbReference type="PANTHER" id="PTHR43162">
    <property type="match status" value="1"/>
</dbReference>
<evidence type="ECO:0000313" key="3">
    <source>
        <dbReference type="Proteomes" id="UP000198704"/>
    </source>
</evidence>
<name>A0A1H0GCL7_9HYPH</name>